<proteinExistence type="inferred from homology"/>
<evidence type="ECO:0000256" key="4">
    <source>
        <dbReference type="ARBA" id="ARBA00007637"/>
    </source>
</evidence>
<reference evidence="13 14" key="1">
    <citation type="journal article" date="2019" name="Nat. Med.">
        <title>A library of human gut bacterial isolates paired with longitudinal multiomics data enables mechanistic microbiome research.</title>
        <authorList>
            <person name="Poyet M."/>
            <person name="Groussin M."/>
            <person name="Gibbons S.M."/>
            <person name="Avila-Pacheco J."/>
            <person name="Jiang X."/>
            <person name="Kearney S.M."/>
            <person name="Perrotta A.R."/>
            <person name="Berdy B."/>
            <person name="Zhao S."/>
            <person name="Lieberman T.D."/>
            <person name="Swanson P.K."/>
            <person name="Smith M."/>
            <person name="Roesemann S."/>
            <person name="Alexander J.E."/>
            <person name="Rich S.A."/>
            <person name="Livny J."/>
            <person name="Vlamakis H."/>
            <person name="Clish C."/>
            <person name="Bullock K."/>
            <person name="Deik A."/>
            <person name="Scott J."/>
            <person name="Pierce K.A."/>
            <person name="Xavier R.J."/>
            <person name="Alm E.J."/>
        </authorList>
    </citation>
    <scope>NUCLEOTIDE SEQUENCE [LARGE SCALE GENOMIC DNA]</scope>
    <source>
        <strain evidence="13 14">BIOML-A156</strain>
    </source>
</reference>
<dbReference type="GO" id="GO:0006012">
    <property type="term" value="P:galactose metabolic process"/>
    <property type="evidence" value="ECO:0007669"/>
    <property type="project" value="UniProtKB-KW"/>
</dbReference>
<evidence type="ECO:0000313" key="14">
    <source>
        <dbReference type="Proteomes" id="UP000488521"/>
    </source>
</evidence>
<evidence type="ECO:0000256" key="1">
    <source>
        <dbReference type="ARBA" id="ARBA00000083"/>
    </source>
</evidence>
<dbReference type="GO" id="GO:0005829">
    <property type="term" value="C:cytosol"/>
    <property type="evidence" value="ECO:0007669"/>
    <property type="project" value="TreeGrafter"/>
</dbReference>
<comment type="pathway">
    <text evidence="3">Carbohydrate metabolism; galactose metabolism.</text>
</comment>
<keyword evidence="8" id="KW-0299">Galactose metabolism</keyword>
<evidence type="ECO:0000256" key="10">
    <source>
        <dbReference type="ARBA" id="ARBA00031367"/>
    </source>
</evidence>
<dbReference type="InterPro" id="IPR036291">
    <property type="entry name" value="NAD(P)-bd_dom_sf"/>
</dbReference>
<evidence type="ECO:0000256" key="3">
    <source>
        <dbReference type="ARBA" id="ARBA00004947"/>
    </source>
</evidence>
<dbReference type="Pfam" id="PF01370">
    <property type="entry name" value="Epimerase"/>
    <property type="match status" value="1"/>
</dbReference>
<keyword evidence="8" id="KW-0119">Carbohydrate metabolism</keyword>
<accession>A0A6I0SAF5</accession>
<evidence type="ECO:0000313" key="13">
    <source>
        <dbReference type="EMBL" id="KAB4470144.1"/>
    </source>
</evidence>
<evidence type="ECO:0000256" key="9">
    <source>
        <dbReference type="ARBA" id="ARBA00023235"/>
    </source>
</evidence>
<dbReference type="PANTHER" id="PTHR43725:SF47">
    <property type="entry name" value="UDP-GLUCOSE 4-EPIMERASE"/>
    <property type="match status" value="1"/>
</dbReference>
<dbReference type="RefSeq" id="WP_373252625.1">
    <property type="nucleotide sequence ID" value="NZ_CAXTFL010000038.1"/>
</dbReference>
<evidence type="ECO:0000259" key="12">
    <source>
        <dbReference type="Pfam" id="PF01370"/>
    </source>
</evidence>
<dbReference type="Proteomes" id="UP000488521">
    <property type="component" value="Unassembled WGS sequence"/>
</dbReference>
<dbReference type="PANTHER" id="PTHR43725">
    <property type="entry name" value="UDP-GLUCOSE 4-EPIMERASE"/>
    <property type="match status" value="1"/>
</dbReference>
<evidence type="ECO:0000256" key="7">
    <source>
        <dbReference type="ARBA" id="ARBA00023027"/>
    </source>
</evidence>
<dbReference type="SUPFAM" id="SSF51735">
    <property type="entry name" value="NAD(P)-binding Rossmann-fold domains"/>
    <property type="match status" value="1"/>
</dbReference>
<protein>
    <recommendedName>
        <fullName evidence="6">UDP-glucose 4-epimerase</fullName>
        <ecNumber evidence="5">5.1.3.2</ecNumber>
    </recommendedName>
    <alternativeName>
        <fullName evidence="11">Galactowaldenase</fullName>
    </alternativeName>
    <alternativeName>
        <fullName evidence="10">UDP-galactose 4-epimerase</fullName>
    </alternativeName>
</protein>
<dbReference type="EMBL" id="WCRS01000019">
    <property type="protein sequence ID" value="KAB4470144.1"/>
    <property type="molecule type" value="Genomic_DNA"/>
</dbReference>
<keyword evidence="7" id="KW-0520">NAD</keyword>
<dbReference type="GO" id="GO:0003978">
    <property type="term" value="F:UDP-glucose 4-epimerase activity"/>
    <property type="evidence" value="ECO:0007669"/>
    <property type="project" value="UniProtKB-EC"/>
</dbReference>
<evidence type="ECO:0000256" key="2">
    <source>
        <dbReference type="ARBA" id="ARBA00001911"/>
    </source>
</evidence>
<evidence type="ECO:0000256" key="11">
    <source>
        <dbReference type="ARBA" id="ARBA00033067"/>
    </source>
</evidence>
<comment type="cofactor">
    <cofactor evidence="2">
        <name>NAD(+)</name>
        <dbReference type="ChEBI" id="CHEBI:57540"/>
    </cofactor>
</comment>
<feature type="domain" description="NAD-dependent epimerase/dehydratase" evidence="12">
    <location>
        <begin position="8"/>
        <end position="164"/>
    </location>
</feature>
<sequence>MNNQRLKILLLGGTGAMGVHLSKILNNQGEDVYVTTRRERKGMGITYIQGNAHENAFLSDILQEYHFDVLIDFMIYNTSEFADRVDLLLSSVGQYVFLSSSRVYADSQTPITENSPRLLDVYKDEEYLKTDEYALSKARQEDILHRSGKNNWTVIRPYITYSEIRLQLGVLEKELWLYRALNGRTIVFSKDIAEKSTTLTYGYDVALGIASIIGKETALGEAFHITSDESHTWKEILELYLDTVEKRIGVRPKLLLLDKSPRLEWAGAKWQVVVDRYYDRRFDNSKIKQYIDTSQFVQTKKGLISCLESFLSNPQFRNVGWGMQGVYDRITREWVSFGEISTMKDHINYLLRRILLPKNK</sequence>
<evidence type="ECO:0000256" key="8">
    <source>
        <dbReference type="ARBA" id="ARBA00023144"/>
    </source>
</evidence>
<gene>
    <name evidence="13" type="ORF">GAN59_20200</name>
</gene>
<name>A0A6I0SAF5_BACT4</name>
<dbReference type="InterPro" id="IPR001509">
    <property type="entry name" value="Epimerase_deHydtase"/>
</dbReference>
<evidence type="ECO:0000256" key="6">
    <source>
        <dbReference type="ARBA" id="ARBA00018569"/>
    </source>
</evidence>
<keyword evidence="9" id="KW-0413">Isomerase</keyword>
<dbReference type="EC" id="5.1.3.2" evidence="5"/>
<organism evidence="13 14">
    <name type="scientific">Bacteroides thetaiotaomicron</name>
    <dbReference type="NCBI Taxonomy" id="818"/>
    <lineage>
        <taxon>Bacteria</taxon>
        <taxon>Pseudomonadati</taxon>
        <taxon>Bacteroidota</taxon>
        <taxon>Bacteroidia</taxon>
        <taxon>Bacteroidales</taxon>
        <taxon>Bacteroidaceae</taxon>
        <taxon>Bacteroides</taxon>
    </lineage>
</organism>
<dbReference type="AlphaFoldDB" id="A0A6I0SAF5"/>
<evidence type="ECO:0000256" key="5">
    <source>
        <dbReference type="ARBA" id="ARBA00013189"/>
    </source>
</evidence>
<comment type="caution">
    <text evidence="13">The sequence shown here is derived from an EMBL/GenBank/DDBJ whole genome shotgun (WGS) entry which is preliminary data.</text>
</comment>
<comment type="similarity">
    <text evidence="4">Belongs to the NAD(P)-dependent epimerase/dehydratase family.</text>
</comment>
<dbReference type="Gene3D" id="3.40.50.720">
    <property type="entry name" value="NAD(P)-binding Rossmann-like Domain"/>
    <property type="match status" value="1"/>
</dbReference>
<comment type="catalytic activity">
    <reaction evidence="1">
        <text>UDP-alpha-D-glucose = UDP-alpha-D-galactose</text>
        <dbReference type="Rhea" id="RHEA:22168"/>
        <dbReference type="ChEBI" id="CHEBI:58885"/>
        <dbReference type="ChEBI" id="CHEBI:66914"/>
        <dbReference type="EC" id="5.1.3.2"/>
    </reaction>
</comment>